<keyword evidence="3" id="KW-1185">Reference proteome</keyword>
<dbReference type="OrthoDB" id="3994630at2759"/>
<dbReference type="EMBL" id="JABBWD010000032">
    <property type="protein sequence ID" value="KAG1775719.1"/>
    <property type="molecule type" value="Genomic_DNA"/>
</dbReference>
<dbReference type="Proteomes" id="UP000714275">
    <property type="component" value="Unassembled WGS sequence"/>
</dbReference>
<dbReference type="EMBL" id="JABBWD010000016">
    <property type="protein sequence ID" value="KAG1778295.1"/>
    <property type="molecule type" value="Genomic_DNA"/>
</dbReference>
<protein>
    <recommendedName>
        <fullName evidence="4">C2H2-type domain-containing protein</fullName>
    </recommendedName>
</protein>
<sequence length="312" mass="34525">MISSRSTLQNPSSTRLEQAPDQYSTRLVLQSCLERLDKLDRRVHKEIQEIRSLFTDFLDNYQSDVTMEDSGGCDSTVDSQAGLNGLNAILPFVSLHDRCSVPQPPAHRTSFGVTGSLLEGTGPRQSKSAVYTAFPLNTHCVRAGLFPHGARSSADYGPIVQPSLPQPQYSMYSEAFSTFHDPRVTESSLEGADPRLVQRSQGLSLRGTCDSVYEPAAQPFQGIYLRERVPSSSSARPDEQLSIPVAQARQGKGKVRCTWYGCSTVINKDSLTRHVEEVHEGKIKAVCAGCGREFKRPYQMNEHILRSRCGRS</sequence>
<reference evidence="1" key="1">
    <citation type="journal article" date="2020" name="New Phytol.">
        <title>Comparative genomics reveals dynamic genome evolution in host specialist ectomycorrhizal fungi.</title>
        <authorList>
            <person name="Lofgren L.A."/>
            <person name="Nguyen N.H."/>
            <person name="Vilgalys R."/>
            <person name="Ruytinx J."/>
            <person name="Liao H.L."/>
            <person name="Branco S."/>
            <person name="Kuo A."/>
            <person name="LaButti K."/>
            <person name="Lipzen A."/>
            <person name="Andreopoulos W."/>
            <person name="Pangilinan J."/>
            <person name="Riley R."/>
            <person name="Hundley H."/>
            <person name="Na H."/>
            <person name="Barry K."/>
            <person name="Grigoriev I.V."/>
            <person name="Stajich J.E."/>
            <person name="Kennedy P.G."/>
        </authorList>
    </citation>
    <scope>NUCLEOTIDE SEQUENCE</scope>
    <source>
        <strain evidence="1">DOB743</strain>
    </source>
</reference>
<gene>
    <name evidence="2" type="ORF">EV702DRAFT_173531</name>
    <name evidence="1" type="ORF">EV702DRAFT_428822</name>
</gene>
<proteinExistence type="predicted"/>
<name>A0A9P6ZS12_9AGAM</name>
<comment type="caution">
    <text evidence="1">The sequence shown here is derived from an EMBL/GenBank/DDBJ whole genome shotgun (WGS) entry which is preliminary data.</text>
</comment>
<evidence type="ECO:0000313" key="3">
    <source>
        <dbReference type="Proteomes" id="UP000714275"/>
    </source>
</evidence>
<dbReference type="AlphaFoldDB" id="A0A9P6ZS12"/>
<dbReference type="Gene3D" id="3.30.160.60">
    <property type="entry name" value="Classic Zinc Finger"/>
    <property type="match status" value="1"/>
</dbReference>
<evidence type="ECO:0008006" key="4">
    <source>
        <dbReference type="Google" id="ProtNLM"/>
    </source>
</evidence>
<evidence type="ECO:0000313" key="2">
    <source>
        <dbReference type="EMBL" id="KAG1778295.1"/>
    </source>
</evidence>
<organism evidence="1 3">
    <name type="scientific">Suillus placidus</name>
    <dbReference type="NCBI Taxonomy" id="48579"/>
    <lineage>
        <taxon>Eukaryota</taxon>
        <taxon>Fungi</taxon>
        <taxon>Dikarya</taxon>
        <taxon>Basidiomycota</taxon>
        <taxon>Agaricomycotina</taxon>
        <taxon>Agaricomycetes</taxon>
        <taxon>Agaricomycetidae</taxon>
        <taxon>Boletales</taxon>
        <taxon>Suillineae</taxon>
        <taxon>Suillaceae</taxon>
        <taxon>Suillus</taxon>
    </lineage>
</organism>
<evidence type="ECO:0000313" key="1">
    <source>
        <dbReference type="EMBL" id="KAG1775719.1"/>
    </source>
</evidence>
<accession>A0A9P6ZS12</accession>